<protein>
    <recommendedName>
        <fullName evidence="3">CABIT domain-containing protein</fullName>
    </recommendedName>
</protein>
<dbReference type="PANTHER" id="PTHR14454:SF11">
    <property type="entry name" value="SERRANO, ISOFORM F"/>
    <property type="match status" value="1"/>
</dbReference>
<feature type="domain" description="CABIT" evidence="3">
    <location>
        <begin position="76"/>
        <end position="301"/>
    </location>
</feature>
<dbReference type="InterPro" id="IPR025946">
    <property type="entry name" value="CABIT_dom"/>
</dbReference>
<name>A0A6J8EQH2_MYTCO</name>
<keyword evidence="1" id="KW-0597">Phosphoprotein</keyword>
<evidence type="ECO:0000313" key="4">
    <source>
        <dbReference type="EMBL" id="CAC5422163.1"/>
    </source>
</evidence>
<sequence>MEEDEHYGAERVIKTRKFKGGKRRLQTSNKTLDFKWSTHSYTLNHITNNFRLPCAVRCSVESCSLDWNLLHFDLSQPLLLHSHRSAKKVKAAVMRLDSEKGELQETGRHVVIPQDYSGWFTLLNNPTEKYLPGTTLESVAEKDTDQVLVANSISCLCLTDSEQGEKQTERKQISSGEILQIKRTDVAGSLTRRSPPSKYLVCTDEKDKEMYLPISQNGKFYKVNKSVTNDGLFQIKDVLDDRSHLPVNIRHVIGEVPFFSSDYSSYLQCYDIIEEETALASTMDDDLLLLELQIKTPMKFYIALNEAVMKQSEYYSDAFQNCETEGEDYIRGIKFSFTLSPESYSVCNSLLSLHDDDSMTESYYGTDSDLGEEDAQSEFTITWDPTNTENSEKPETKHVPKIFNSSINSPKTEDNGRQWNEEPDTV</sequence>
<accession>A0A6J8EQH2</accession>
<dbReference type="OrthoDB" id="6076990at2759"/>
<dbReference type="Pfam" id="PF12736">
    <property type="entry name" value="CABIT"/>
    <property type="match status" value="1"/>
</dbReference>
<evidence type="ECO:0000313" key="5">
    <source>
        <dbReference type="Proteomes" id="UP000507470"/>
    </source>
</evidence>
<dbReference type="InterPro" id="IPR052281">
    <property type="entry name" value="GAREM"/>
</dbReference>
<organism evidence="4 5">
    <name type="scientific">Mytilus coruscus</name>
    <name type="common">Sea mussel</name>
    <dbReference type="NCBI Taxonomy" id="42192"/>
    <lineage>
        <taxon>Eukaryota</taxon>
        <taxon>Metazoa</taxon>
        <taxon>Spiralia</taxon>
        <taxon>Lophotrochozoa</taxon>
        <taxon>Mollusca</taxon>
        <taxon>Bivalvia</taxon>
        <taxon>Autobranchia</taxon>
        <taxon>Pteriomorphia</taxon>
        <taxon>Mytilida</taxon>
        <taxon>Mytiloidea</taxon>
        <taxon>Mytilidae</taxon>
        <taxon>Mytilinae</taxon>
        <taxon>Mytilus</taxon>
    </lineage>
</organism>
<evidence type="ECO:0000259" key="3">
    <source>
        <dbReference type="Pfam" id="PF12736"/>
    </source>
</evidence>
<dbReference type="PANTHER" id="PTHR14454">
    <property type="entry name" value="GRB2-ASSOCIATED AND REGULATOR OF MAPK PROTEIN FAMILY MEMBER"/>
    <property type="match status" value="1"/>
</dbReference>
<evidence type="ECO:0000256" key="1">
    <source>
        <dbReference type="ARBA" id="ARBA00022553"/>
    </source>
</evidence>
<feature type="region of interest" description="Disordered" evidence="2">
    <location>
        <begin position="382"/>
        <end position="426"/>
    </location>
</feature>
<feature type="compositionally biased region" description="Basic and acidic residues" evidence="2">
    <location>
        <begin position="411"/>
        <end position="420"/>
    </location>
</feature>
<keyword evidence="5" id="KW-1185">Reference proteome</keyword>
<gene>
    <name evidence="4" type="ORF">MCOR_54230</name>
</gene>
<evidence type="ECO:0000256" key="2">
    <source>
        <dbReference type="SAM" id="MobiDB-lite"/>
    </source>
</evidence>
<dbReference type="AlphaFoldDB" id="A0A6J8EQH2"/>
<dbReference type="Proteomes" id="UP000507470">
    <property type="component" value="Unassembled WGS sequence"/>
</dbReference>
<dbReference type="EMBL" id="CACVKT020009522">
    <property type="protein sequence ID" value="CAC5422163.1"/>
    <property type="molecule type" value="Genomic_DNA"/>
</dbReference>
<reference evidence="4 5" key="1">
    <citation type="submission" date="2020-06" db="EMBL/GenBank/DDBJ databases">
        <authorList>
            <person name="Li R."/>
            <person name="Bekaert M."/>
        </authorList>
    </citation>
    <scope>NUCLEOTIDE SEQUENCE [LARGE SCALE GENOMIC DNA]</scope>
    <source>
        <strain evidence="5">wild</strain>
    </source>
</reference>
<proteinExistence type="predicted"/>